<dbReference type="Proteomes" id="UP001165090">
    <property type="component" value="Unassembled WGS sequence"/>
</dbReference>
<feature type="region of interest" description="Disordered" evidence="3">
    <location>
        <begin position="169"/>
        <end position="245"/>
    </location>
</feature>
<comment type="caution">
    <text evidence="4">The sequence shown here is derived from an EMBL/GenBank/DDBJ whole genome shotgun (WGS) entry which is preliminary data.</text>
</comment>
<dbReference type="PANTHER" id="PTHR46039">
    <property type="entry name" value="SUCROSE-PHOSPHATE SYNTHASE 3-RELATED"/>
    <property type="match status" value="1"/>
</dbReference>
<protein>
    <submittedName>
        <fullName evidence="4">Uncharacterized protein</fullName>
    </submittedName>
</protein>
<reference evidence="4 5" key="1">
    <citation type="journal article" date="2023" name="IScience">
        <title>Expanded male sex-determining region conserved during the evolution of homothallism in the green alga Volvox.</title>
        <authorList>
            <person name="Yamamoto K."/>
            <person name="Matsuzaki R."/>
            <person name="Mahakham W."/>
            <person name="Heman W."/>
            <person name="Sekimoto H."/>
            <person name="Kawachi M."/>
            <person name="Minakuchi Y."/>
            <person name="Toyoda A."/>
            <person name="Nozaki H."/>
        </authorList>
    </citation>
    <scope>NUCLEOTIDE SEQUENCE [LARGE SCALE GENOMIC DNA]</scope>
    <source>
        <strain evidence="4 5">NIES-4468</strain>
    </source>
</reference>
<feature type="compositionally biased region" description="Low complexity" evidence="3">
    <location>
        <begin position="137"/>
        <end position="149"/>
    </location>
</feature>
<name>A0ABQ5RMB3_9CHLO</name>
<feature type="non-terminal residue" evidence="4">
    <location>
        <position position="245"/>
    </location>
</feature>
<gene>
    <name evidence="4" type="ORF">VaNZ11_000196</name>
</gene>
<keyword evidence="5" id="KW-1185">Reference proteome</keyword>
<evidence type="ECO:0000256" key="1">
    <source>
        <dbReference type="ARBA" id="ARBA00022676"/>
    </source>
</evidence>
<evidence type="ECO:0000256" key="2">
    <source>
        <dbReference type="ARBA" id="ARBA00022679"/>
    </source>
</evidence>
<evidence type="ECO:0000256" key="3">
    <source>
        <dbReference type="SAM" id="MobiDB-lite"/>
    </source>
</evidence>
<keyword evidence="2" id="KW-0808">Transferase</keyword>
<feature type="compositionally biased region" description="Polar residues" evidence="3">
    <location>
        <begin position="201"/>
        <end position="232"/>
    </location>
</feature>
<feature type="region of interest" description="Disordered" evidence="3">
    <location>
        <begin position="116"/>
        <end position="149"/>
    </location>
</feature>
<dbReference type="EMBL" id="BSDZ01000003">
    <property type="protein sequence ID" value="GLI58586.1"/>
    <property type="molecule type" value="Genomic_DNA"/>
</dbReference>
<organism evidence="4 5">
    <name type="scientific">Volvox africanus</name>
    <dbReference type="NCBI Taxonomy" id="51714"/>
    <lineage>
        <taxon>Eukaryota</taxon>
        <taxon>Viridiplantae</taxon>
        <taxon>Chlorophyta</taxon>
        <taxon>core chlorophytes</taxon>
        <taxon>Chlorophyceae</taxon>
        <taxon>CS clade</taxon>
        <taxon>Chlamydomonadales</taxon>
        <taxon>Volvocaceae</taxon>
        <taxon>Volvox</taxon>
    </lineage>
</organism>
<feature type="non-terminal residue" evidence="4">
    <location>
        <position position="1"/>
    </location>
</feature>
<dbReference type="Gene3D" id="3.40.50.2000">
    <property type="entry name" value="Glycogen Phosphorylase B"/>
    <property type="match status" value="1"/>
</dbReference>
<keyword evidence="1" id="KW-0328">Glycosyltransferase</keyword>
<dbReference type="InterPro" id="IPR044161">
    <property type="entry name" value="SPS"/>
</dbReference>
<evidence type="ECO:0000313" key="5">
    <source>
        <dbReference type="Proteomes" id="UP001165090"/>
    </source>
</evidence>
<dbReference type="PANTHER" id="PTHR46039:SF5">
    <property type="entry name" value="SUCROSE-PHOSPHATE SYNTHASE 3-RELATED"/>
    <property type="match status" value="1"/>
</dbReference>
<accession>A0ABQ5RMB3</accession>
<sequence>AHLLASGSVSLAEVEATYRISRRIEAEERSLDSAAVVFSSTQQEVKEQWGLYDGEEGYRDQLAAALTQRGVPGLHVPVMAVIPPGLDFSALKVALPRDPITQLLERHHRAALYAQKLETSSTRRGTPISLTTAPSLEAVPGNGANGAADADVDVDADAADEVLLAAAMKAPSPHKPSPWSPPGISSPAGGPAAPHVMAQEMMTQPCSSPPSATSTHKLPTHGSSTPSRPGKTSQGGEGQAPAPDP</sequence>
<evidence type="ECO:0000313" key="4">
    <source>
        <dbReference type="EMBL" id="GLI58586.1"/>
    </source>
</evidence>
<feature type="compositionally biased region" description="Low complexity" evidence="3">
    <location>
        <begin position="182"/>
        <end position="194"/>
    </location>
</feature>
<proteinExistence type="predicted"/>
<feature type="compositionally biased region" description="Polar residues" evidence="3">
    <location>
        <begin position="117"/>
        <end position="134"/>
    </location>
</feature>